<sequence>MKAVVLFSGGLDSTLALKIIQEWFVDAFPLYVNHRFLSLKKQPDVPKLKVIDATGDFIDIIRSPQHGYGKNLNPCIDCRIIMLKKAKEYMKKKKADFIVTGEVLDQRPMSQHFDQLMMIERTAEVEGLVVRPLSGKLLPPTIPEKEGLISRELMLEIKGRSRRIALNLAQQMKIAEYTSPSGGCLLTDPGFCHRLADLMRYSEKIEERDVDLLKIGRHFRLDGETKLIVGRHEEENKTIEKLMNAKDIMLFVPDTGSPNALLIGNKKALKTAASITARYSDKKNEPSVTVHYKHKKTEKTLKCSPMTNDEIARLRL</sequence>
<feature type="domain" description="Thil AANH" evidence="3">
    <location>
        <begin position="56"/>
        <end position="135"/>
    </location>
</feature>
<evidence type="ECO:0000259" key="3">
    <source>
        <dbReference type="Pfam" id="PF02568"/>
    </source>
</evidence>
<dbReference type="Proteomes" id="UP000177025">
    <property type="component" value="Unassembled WGS sequence"/>
</dbReference>
<keyword evidence="1" id="KW-0547">Nucleotide-binding</keyword>
<comment type="caution">
    <text evidence="5">The sequence shown here is derived from an EMBL/GenBank/DDBJ whole genome shotgun (WGS) entry which is preliminary data.</text>
</comment>
<dbReference type="AlphaFoldDB" id="A0A1F4U8V7"/>
<evidence type="ECO:0000313" key="6">
    <source>
        <dbReference type="Proteomes" id="UP000177025"/>
    </source>
</evidence>
<dbReference type="InterPro" id="IPR059101">
    <property type="entry name" value="NFACT-R_2"/>
</dbReference>
<dbReference type="EMBL" id="MEUM01000108">
    <property type="protein sequence ID" value="OGC41386.1"/>
    <property type="molecule type" value="Genomic_DNA"/>
</dbReference>
<evidence type="ECO:0000256" key="1">
    <source>
        <dbReference type="ARBA" id="ARBA00022741"/>
    </source>
</evidence>
<dbReference type="Gene3D" id="3.40.50.620">
    <property type="entry name" value="HUPs"/>
    <property type="match status" value="1"/>
</dbReference>
<proteinExistence type="predicted"/>
<feature type="domain" description="NFACT protein RNA binding" evidence="4">
    <location>
        <begin position="216"/>
        <end position="312"/>
    </location>
</feature>
<evidence type="ECO:0000313" key="5">
    <source>
        <dbReference type="EMBL" id="OGC41386.1"/>
    </source>
</evidence>
<dbReference type="InterPro" id="IPR020536">
    <property type="entry name" value="ThiI_AANH"/>
</dbReference>
<dbReference type="Pfam" id="PF18297">
    <property type="entry name" value="NFACT-R_2"/>
    <property type="match status" value="1"/>
</dbReference>
<name>A0A1F4U8V7_UNCW3</name>
<protein>
    <submittedName>
        <fullName evidence="5">Uncharacterized protein</fullName>
    </submittedName>
</protein>
<dbReference type="PANTHER" id="PTHR11933:SF6">
    <property type="entry name" value="THIL AANH DOMAIN-CONTAINING PROTEIN"/>
    <property type="match status" value="1"/>
</dbReference>
<dbReference type="PANTHER" id="PTHR11933">
    <property type="entry name" value="TRNA 5-METHYLAMINOMETHYL-2-THIOURIDYLATE -METHYLTRANSFERASE"/>
    <property type="match status" value="1"/>
</dbReference>
<dbReference type="SUPFAM" id="SSF52402">
    <property type="entry name" value="Adenine nucleotide alpha hydrolases-like"/>
    <property type="match status" value="1"/>
</dbReference>
<dbReference type="GO" id="GO:0004810">
    <property type="term" value="F:CCA tRNA nucleotidyltransferase activity"/>
    <property type="evidence" value="ECO:0007669"/>
    <property type="project" value="InterPro"/>
</dbReference>
<dbReference type="Pfam" id="PF02568">
    <property type="entry name" value="ThiI"/>
    <property type="match status" value="1"/>
</dbReference>
<accession>A0A1F4U8V7</accession>
<gene>
    <name evidence="5" type="ORF">A2Y85_05425</name>
</gene>
<keyword evidence="2" id="KW-0067">ATP-binding</keyword>
<evidence type="ECO:0000259" key="4">
    <source>
        <dbReference type="Pfam" id="PF18297"/>
    </source>
</evidence>
<organism evidence="5 6">
    <name type="scientific">candidate division WOR-3 bacterium RBG_13_43_14</name>
    <dbReference type="NCBI Taxonomy" id="1802590"/>
    <lineage>
        <taxon>Bacteria</taxon>
        <taxon>Bacteria division WOR-3</taxon>
    </lineage>
</organism>
<dbReference type="InterPro" id="IPR014729">
    <property type="entry name" value="Rossmann-like_a/b/a_fold"/>
</dbReference>
<evidence type="ECO:0000256" key="2">
    <source>
        <dbReference type="ARBA" id="ARBA00022840"/>
    </source>
</evidence>
<dbReference type="GO" id="GO:0005524">
    <property type="term" value="F:ATP binding"/>
    <property type="evidence" value="ECO:0007669"/>
    <property type="project" value="UniProtKB-KW"/>
</dbReference>
<reference evidence="5 6" key="1">
    <citation type="journal article" date="2016" name="Nat. Commun.">
        <title>Thousands of microbial genomes shed light on interconnected biogeochemical processes in an aquifer system.</title>
        <authorList>
            <person name="Anantharaman K."/>
            <person name="Brown C.T."/>
            <person name="Hug L.A."/>
            <person name="Sharon I."/>
            <person name="Castelle C.J."/>
            <person name="Probst A.J."/>
            <person name="Thomas B.C."/>
            <person name="Singh A."/>
            <person name="Wilkins M.J."/>
            <person name="Karaoz U."/>
            <person name="Brodie E.L."/>
            <person name="Williams K.H."/>
            <person name="Hubbard S.S."/>
            <person name="Banfield J.F."/>
        </authorList>
    </citation>
    <scope>NUCLEOTIDE SEQUENCE [LARGE SCALE GENOMIC DNA]</scope>
</reference>